<name>A0A9P6FEA2_9FUNG</name>
<keyword evidence="1" id="KW-0175">Coiled coil</keyword>
<dbReference type="GO" id="GO:0034501">
    <property type="term" value="P:protein localization to kinetochore"/>
    <property type="evidence" value="ECO:0007669"/>
    <property type="project" value="TreeGrafter"/>
</dbReference>
<feature type="region of interest" description="Disordered" evidence="2">
    <location>
        <begin position="1"/>
        <end position="35"/>
    </location>
</feature>
<comment type="caution">
    <text evidence="4">The sequence shown here is derived from an EMBL/GenBank/DDBJ whole genome shotgun (WGS) entry which is preliminary data.</text>
</comment>
<feature type="coiled-coil region" evidence="1">
    <location>
        <begin position="692"/>
        <end position="726"/>
    </location>
</feature>
<dbReference type="GO" id="GO:0007094">
    <property type="term" value="P:mitotic spindle assembly checkpoint signaling"/>
    <property type="evidence" value="ECO:0007669"/>
    <property type="project" value="TreeGrafter"/>
</dbReference>
<feature type="region of interest" description="Disordered" evidence="2">
    <location>
        <begin position="274"/>
        <end position="298"/>
    </location>
</feature>
<dbReference type="PANTHER" id="PTHR28260:SF1">
    <property type="entry name" value="SPINDLE POLE BODY COMPONENT SPC105"/>
    <property type="match status" value="1"/>
</dbReference>
<sequence>LPGRSILKSAGADDEDLTGNQETPDHTGTIDNGELSGVDITETFSSTTEFLKRSRKSIGRRVSFAATARIRMFERDDKEDEHAKTMSFLEGNKAAVNPNNIPFTFQSSSQDNDTNHTASSMESSDPVQDNQEDENTQNTQTSHGSSDSEKERSFEVNVAHGFSDTTSGSSEANSGLYLQSLLPSEGLGNFDDMGHSSESSSDDDVNYFPDAHLMKRSSGVGIFEGDQDADLGPQFEIGQSSHSRFSQQLDHLDDGTGDMSLVSEDYSMDFKFQKHRSSLPGRQPTPFGGDDKTEDSTTDFSNNLQLLAAHAASSSAVPLQELTDLESVTDIVNEAMMANARQSLDMLDEQIPGDEDTDMDITAPIGTGIQDLAHEMPPMAFHTAEDHTAMFSEFGSQMDMTQTIGVGIVEADLVAPSTQDDTASQLGTPMDMTQPIGGIVEAVQIASSTQEDRAPQGEKTADAETPQISPATTNLAKKIDRFSVGEPSGSASGLQEDDTYDTMDFLREQRARRAIAGASMDRGDISRDNTNDFTNDHSMGAPEPDAADVSYDTGGDEDSISELPPISLGQFLGLVGISFLDQLYTSTRRRTIPHLSSSSEPYRSADLIKAKAIFTQELNSYREACRLLKQSIEKTRAFCLEQEQKVLESNPDYIREFRESNSDTKEFMKDRLKLVKSHAKLDTSVQFSGLKSELLERQQASLEEHLDKLKKDIANLGQLASELSKEKAKVTPRHTELKRIVEQATARRRAYAQCDKEQLRMLTEAVDEQGTQIEHFKSVNERKEKELAEVRARVAQLRLSEQTSKERVAAAEKTIQDNQYVRPEDVSQAKDRLSIIQATHRWEPLRSSSESFSSVAGGSAFMVAKAGSNTLEFVYDKAVVVVIDPSKIGKDLEAVKVSAFEEEAMVDFDLSLADQPRLLISALACKTRSSMKDYFPLLRDYTNMVAAKYKSGTTISKILSDVSQFWTRICLIRRDIELVRAHHVVDLVAGSAENLKELELNASPQTSRRSLRQVAPVVLLDIRVRFTGPILGAGARRRVPEQSGGKKNGHQNTEEEPVKFYLWFTFTLSDLLSFPGPNSFTWRLEIVYGDISHEHVAQAVSPCVKKGGYDVMRDICLKVNQLLRT</sequence>
<dbReference type="Pfam" id="PF18210">
    <property type="entry name" value="Knl1_RWD_C"/>
    <property type="match status" value="1"/>
</dbReference>
<dbReference type="Pfam" id="PF08317">
    <property type="entry name" value="Spc7"/>
    <property type="match status" value="1"/>
</dbReference>
<dbReference type="SMART" id="SM00787">
    <property type="entry name" value="Spc7"/>
    <property type="match status" value="1"/>
</dbReference>
<dbReference type="AlphaFoldDB" id="A0A9P6FEA2"/>
<dbReference type="EMBL" id="JAAAXW010000032">
    <property type="protein sequence ID" value="KAF9548269.1"/>
    <property type="molecule type" value="Genomic_DNA"/>
</dbReference>
<dbReference type="InterPro" id="IPR033338">
    <property type="entry name" value="Spc105/Spc7"/>
</dbReference>
<dbReference type="GO" id="GO:1990758">
    <property type="term" value="P:mitotic sister chromatid biorientation"/>
    <property type="evidence" value="ECO:0007669"/>
    <property type="project" value="TreeGrafter"/>
</dbReference>
<feature type="compositionally biased region" description="Polar residues" evidence="2">
    <location>
        <begin position="136"/>
        <end position="145"/>
    </location>
</feature>
<feature type="region of interest" description="Disordered" evidence="2">
    <location>
        <begin position="91"/>
        <end position="153"/>
    </location>
</feature>
<reference evidence="4" key="1">
    <citation type="journal article" date="2020" name="Fungal Divers.">
        <title>Resolving the Mortierellaceae phylogeny through synthesis of multi-gene phylogenetics and phylogenomics.</title>
        <authorList>
            <person name="Vandepol N."/>
            <person name="Liber J."/>
            <person name="Desiro A."/>
            <person name="Na H."/>
            <person name="Kennedy M."/>
            <person name="Barry K."/>
            <person name="Grigoriev I.V."/>
            <person name="Miller A.N."/>
            <person name="O'Donnell K."/>
            <person name="Stajich J.E."/>
            <person name="Bonito G."/>
        </authorList>
    </citation>
    <scope>NUCLEOTIDE SEQUENCE</scope>
    <source>
        <strain evidence="4">NRRL 2591</strain>
    </source>
</reference>
<proteinExistence type="predicted"/>
<keyword evidence="5" id="KW-1185">Reference proteome</keyword>
<feature type="domain" description="Spc7 kinetochore protein" evidence="3">
    <location>
        <begin position="557"/>
        <end position="884"/>
    </location>
</feature>
<evidence type="ECO:0000259" key="3">
    <source>
        <dbReference type="SMART" id="SM00787"/>
    </source>
</evidence>
<organism evidence="4 5">
    <name type="scientific">Mortierella hygrophila</name>
    <dbReference type="NCBI Taxonomy" id="979708"/>
    <lineage>
        <taxon>Eukaryota</taxon>
        <taxon>Fungi</taxon>
        <taxon>Fungi incertae sedis</taxon>
        <taxon>Mucoromycota</taxon>
        <taxon>Mortierellomycotina</taxon>
        <taxon>Mortierellomycetes</taxon>
        <taxon>Mortierellales</taxon>
        <taxon>Mortierellaceae</taxon>
        <taxon>Mortierella</taxon>
    </lineage>
</organism>
<dbReference type="InterPro" id="IPR013253">
    <property type="entry name" value="Spc7_domain"/>
</dbReference>
<protein>
    <recommendedName>
        <fullName evidence="3">Spc7 kinetochore protein domain-containing protein</fullName>
    </recommendedName>
</protein>
<dbReference type="Proteomes" id="UP000723463">
    <property type="component" value="Unassembled WGS sequence"/>
</dbReference>
<evidence type="ECO:0000256" key="2">
    <source>
        <dbReference type="SAM" id="MobiDB-lite"/>
    </source>
</evidence>
<feature type="coiled-coil region" evidence="1">
    <location>
        <begin position="773"/>
        <end position="800"/>
    </location>
</feature>
<dbReference type="GO" id="GO:0000776">
    <property type="term" value="C:kinetochore"/>
    <property type="evidence" value="ECO:0007669"/>
    <property type="project" value="TreeGrafter"/>
</dbReference>
<evidence type="ECO:0000313" key="5">
    <source>
        <dbReference type="Proteomes" id="UP000723463"/>
    </source>
</evidence>
<dbReference type="PANTHER" id="PTHR28260">
    <property type="entry name" value="SPINDLE POLE BODY COMPONENT SPC105"/>
    <property type="match status" value="1"/>
</dbReference>
<feature type="compositionally biased region" description="Polar residues" evidence="2">
    <location>
        <begin position="97"/>
        <end position="129"/>
    </location>
</feature>
<evidence type="ECO:0000256" key="1">
    <source>
        <dbReference type="SAM" id="Coils"/>
    </source>
</evidence>
<feature type="non-terminal residue" evidence="4">
    <location>
        <position position="1125"/>
    </location>
</feature>
<dbReference type="InterPro" id="IPR040850">
    <property type="entry name" value="Knl1_RWD_C"/>
</dbReference>
<evidence type="ECO:0000313" key="4">
    <source>
        <dbReference type="EMBL" id="KAF9548269.1"/>
    </source>
</evidence>
<accession>A0A9P6FEA2</accession>
<gene>
    <name evidence="4" type="ORF">EC957_007038</name>
</gene>